<dbReference type="Proteomes" id="UP000262004">
    <property type="component" value="Chromosome"/>
</dbReference>
<dbReference type="InterPro" id="IPR023646">
    <property type="entry name" value="Prisomal_replication_PriB"/>
</dbReference>
<reference evidence="1 2" key="1">
    <citation type="submission" date="2018-04" db="EMBL/GenBank/DDBJ databases">
        <title>Complete genome sequence of Hydrogenophilus thermoluteolus TH-1.</title>
        <authorList>
            <person name="Arai H."/>
        </authorList>
    </citation>
    <scope>NUCLEOTIDE SEQUENCE [LARGE SCALE GENOMIC DNA]</scope>
    <source>
        <strain evidence="1 2">TH-1</strain>
    </source>
</reference>
<protein>
    <submittedName>
        <fullName evidence="1">Primosomal replication protein N</fullName>
    </submittedName>
</protein>
<dbReference type="Pfam" id="PF22657">
    <property type="entry name" value="SSB_1"/>
    <property type="match status" value="1"/>
</dbReference>
<evidence type="ECO:0000313" key="1">
    <source>
        <dbReference type="EMBL" id="BBD76640.1"/>
    </source>
</evidence>
<keyword evidence="2" id="KW-1185">Reference proteome</keyword>
<dbReference type="EMBL" id="AP018558">
    <property type="protein sequence ID" value="BBD76640.1"/>
    <property type="molecule type" value="Genomic_DNA"/>
</dbReference>
<organism evidence="1 2">
    <name type="scientific">Hydrogenophilus thermoluteolus</name>
    <name type="common">Pseudomonas hydrogenothermophila</name>
    <dbReference type="NCBI Taxonomy" id="297"/>
    <lineage>
        <taxon>Bacteria</taxon>
        <taxon>Pseudomonadati</taxon>
        <taxon>Pseudomonadota</taxon>
        <taxon>Hydrogenophilia</taxon>
        <taxon>Hydrogenophilales</taxon>
        <taxon>Hydrogenophilaceae</taxon>
        <taxon>Hydrogenophilus</taxon>
    </lineage>
</organism>
<evidence type="ECO:0000313" key="2">
    <source>
        <dbReference type="Proteomes" id="UP000262004"/>
    </source>
</evidence>
<dbReference type="GO" id="GO:0030894">
    <property type="term" value="C:replisome"/>
    <property type="evidence" value="ECO:0007669"/>
    <property type="project" value="InterPro"/>
</dbReference>
<accession>A0A2Z6DW22</accession>
<proteinExistence type="predicted"/>
<dbReference type="GO" id="GO:0003697">
    <property type="term" value="F:single-stranded DNA binding"/>
    <property type="evidence" value="ECO:0007669"/>
    <property type="project" value="InterPro"/>
</dbReference>
<name>A0A2Z6DW22_HYDTE</name>
<dbReference type="OrthoDB" id="5296916at2"/>
<dbReference type="SUPFAM" id="SSF50249">
    <property type="entry name" value="Nucleic acid-binding proteins"/>
    <property type="match status" value="1"/>
</dbReference>
<sequence length="106" mass="11950">MGANRCRLTFDVTARDALRYTPAGLAVSEGEGWHRSMQCEVGRTREVDFRFHWVAMGEVATVMDALPMGAEVTGEGFFAARRKGGRQLQLHLTAVQWHQDEERKAQ</sequence>
<dbReference type="InterPro" id="IPR012340">
    <property type="entry name" value="NA-bd_OB-fold"/>
</dbReference>
<dbReference type="KEGG" id="htl:HPTL_0372"/>
<gene>
    <name evidence="1" type="ORF">HPTL_0372</name>
</gene>
<dbReference type="RefSeq" id="WP_119334460.1">
    <property type="nucleotide sequence ID" value="NZ_AP018558.1"/>
</dbReference>
<dbReference type="AlphaFoldDB" id="A0A2Z6DW22"/>
<dbReference type="Gene3D" id="2.40.50.140">
    <property type="entry name" value="Nucleic acid-binding proteins"/>
    <property type="match status" value="1"/>
</dbReference>
<dbReference type="GO" id="GO:0006260">
    <property type="term" value="P:DNA replication"/>
    <property type="evidence" value="ECO:0007669"/>
    <property type="project" value="InterPro"/>
</dbReference>